<protein>
    <recommendedName>
        <fullName evidence="5">DUF4352 domain-containing protein</fullName>
    </recommendedName>
</protein>
<feature type="signal peptide" evidence="2">
    <location>
        <begin position="1"/>
        <end position="23"/>
    </location>
</feature>
<dbReference type="EMBL" id="JBHTCT010000036">
    <property type="protein sequence ID" value="MFC7366265.1"/>
    <property type="molecule type" value="Genomic_DNA"/>
</dbReference>
<reference evidence="4" key="1">
    <citation type="journal article" date="2019" name="Int. J. Syst. Evol. Microbiol.">
        <title>The Global Catalogue of Microorganisms (GCM) 10K type strain sequencing project: providing services to taxonomists for standard genome sequencing and annotation.</title>
        <authorList>
            <consortium name="The Broad Institute Genomics Platform"/>
            <consortium name="The Broad Institute Genome Sequencing Center for Infectious Disease"/>
            <person name="Wu L."/>
            <person name="Ma J."/>
        </authorList>
    </citation>
    <scope>NUCLEOTIDE SEQUENCE [LARGE SCALE GENOMIC DNA]</scope>
    <source>
        <strain evidence="4">JCM 4738</strain>
    </source>
</reference>
<dbReference type="RefSeq" id="WP_157294327.1">
    <property type="nucleotide sequence ID" value="NZ_JBHTCT010000036.1"/>
</dbReference>
<feature type="chain" id="PRO_5046125414" description="DUF4352 domain-containing protein" evidence="2">
    <location>
        <begin position="24"/>
        <end position="228"/>
    </location>
</feature>
<dbReference type="InterPro" id="IPR029050">
    <property type="entry name" value="Immunoprotect_excell_Ig-like"/>
</dbReference>
<evidence type="ECO:0000256" key="2">
    <source>
        <dbReference type="SAM" id="SignalP"/>
    </source>
</evidence>
<dbReference type="Gene3D" id="2.60.40.1240">
    <property type="match status" value="1"/>
</dbReference>
<proteinExistence type="predicted"/>
<sequence>MKRTTLIIGLAALLLAGCTGEKAETEHAREAQKVAAAALPAAEEQKAPAFYEGYPASPQVTDDRLLQQPGGTIRDSRGEAELLKNGEKKQIKAGPVELTVHETKLFHYYPDYSLIDFYHAYTHETDFPVAKLFVEVTNTGDAPVNFGPVAVLETETGENKLWEDDIYLEELGGEIAPGETKKGSVGFILEDGTADHLTVRTSDVFDVKGEKLSRGEEFELRLGDGEEE</sequence>
<evidence type="ECO:0000313" key="3">
    <source>
        <dbReference type="EMBL" id="MFC7366265.1"/>
    </source>
</evidence>
<organism evidence="3 4">
    <name type="scientific">Bhargavaea changchunensis</name>
    <dbReference type="NCBI Taxonomy" id="2134037"/>
    <lineage>
        <taxon>Bacteria</taxon>
        <taxon>Bacillati</taxon>
        <taxon>Bacillota</taxon>
        <taxon>Bacilli</taxon>
        <taxon>Bacillales</taxon>
        <taxon>Caryophanaceae</taxon>
        <taxon>Bhargavaea</taxon>
    </lineage>
</organism>
<keyword evidence="1 2" id="KW-0732">Signal</keyword>
<dbReference type="Proteomes" id="UP001596483">
    <property type="component" value="Unassembled WGS sequence"/>
</dbReference>
<accession>A0ABW2NK22</accession>
<comment type="caution">
    <text evidence="3">The sequence shown here is derived from an EMBL/GenBank/DDBJ whole genome shotgun (WGS) entry which is preliminary data.</text>
</comment>
<gene>
    <name evidence="3" type="ORF">ACFQQH_14155</name>
</gene>
<dbReference type="PROSITE" id="PS51257">
    <property type="entry name" value="PROKAR_LIPOPROTEIN"/>
    <property type="match status" value="1"/>
</dbReference>
<evidence type="ECO:0008006" key="5">
    <source>
        <dbReference type="Google" id="ProtNLM"/>
    </source>
</evidence>
<evidence type="ECO:0000256" key="1">
    <source>
        <dbReference type="ARBA" id="ARBA00022729"/>
    </source>
</evidence>
<name>A0ABW2NK22_9BACL</name>
<evidence type="ECO:0000313" key="4">
    <source>
        <dbReference type="Proteomes" id="UP001596483"/>
    </source>
</evidence>
<keyword evidence="4" id="KW-1185">Reference proteome</keyword>